<evidence type="ECO:0000313" key="1">
    <source>
        <dbReference type="EMBL" id="QJA90470.1"/>
    </source>
</evidence>
<reference evidence="1" key="1">
    <citation type="submission" date="2020-03" db="EMBL/GenBank/DDBJ databases">
        <title>The deep terrestrial virosphere.</title>
        <authorList>
            <person name="Holmfeldt K."/>
            <person name="Nilsson E."/>
            <person name="Simone D."/>
            <person name="Lopez-Fernandez M."/>
            <person name="Wu X."/>
            <person name="de Brujin I."/>
            <person name="Lundin D."/>
            <person name="Andersson A."/>
            <person name="Bertilsson S."/>
            <person name="Dopson M."/>
        </authorList>
    </citation>
    <scope>NUCLEOTIDE SEQUENCE</scope>
    <source>
        <strain evidence="1">MM415B02373</strain>
    </source>
</reference>
<name>A0A6M3L773_9ZZZZ</name>
<dbReference type="EMBL" id="MT142914">
    <property type="protein sequence ID" value="QJA90470.1"/>
    <property type="molecule type" value="Genomic_DNA"/>
</dbReference>
<sequence length="135" mass="16090">MIKGQKMPEEQKRKISESLMNHYVSLETRKKQSAIKKGRPGRRDDNCPTWKGGGWHYSHRKARVLFGKKHCDLCGINLIVYEHRNKWKKNFEMHCVNKDFRLLKKENWECLCASCHSKRHNGNYVEVVYGDKNRE</sequence>
<proteinExistence type="predicted"/>
<organism evidence="1">
    <name type="scientific">viral metagenome</name>
    <dbReference type="NCBI Taxonomy" id="1070528"/>
    <lineage>
        <taxon>unclassified sequences</taxon>
        <taxon>metagenomes</taxon>
        <taxon>organismal metagenomes</taxon>
    </lineage>
</organism>
<dbReference type="AlphaFoldDB" id="A0A6M3L773"/>
<gene>
    <name evidence="1" type="ORF">MM415B02373_0011</name>
</gene>
<accession>A0A6M3L773</accession>
<protein>
    <submittedName>
        <fullName evidence="1">Uncharacterized protein</fullName>
    </submittedName>
</protein>